<evidence type="ECO:0000256" key="8">
    <source>
        <dbReference type="ARBA" id="ARBA00023014"/>
    </source>
</evidence>
<evidence type="ECO:0000256" key="7">
    <source>
        <dbReference type="ARBA" id="ARBA00023004"/>
    </source>
</evidence>
<dbReference type="NCBIfam" id="TIGR00322">
    <property type="entry name" value="diphth2_R"/>
    <property type="match status" value="1"/>
</dbReference>
<evidence type="ECO:0000256" key="1">
    <source>
        <dbReference type="ARBA" id="ARBA00001966"/>
    </source>
</evidence>
<dbReference type="InterPro" id="IPR042263">
    <property type="entry name" value="DPH1/DPH2_1"/>
</dbReference>
<keyword evidence="5" id="KW-0949">S-adenosyl-L-methionine</keyword>
<comment type="caution">
    <text evidence="10">The sequence shown here is derived from an EMBL/GenBank/DDBJ whole genome shotgun (WGS) entry which is preliminary data.</text>
</comment>
<dbReference type="InterPro" id="IPR042265">
    <property type="entry name" value="DPH1/DPH2_3"/>
</dbReference>
<dbReference type="InterPro" id="IPR042264">
    <property type="entry name" value="DPH1/DPH2_2"/>
</dbReference>
<evidence type="ECO:0000256" key="3">
    <source>
        <dbReference type="ARBA" id="ARBA00012221"/>
    </source>
</evidence>
<dbReference type="InterPro" id="IPR022428">
    <property type="entry name" value="Dph2_arc"/>
</dbReference>
<dbReference type="AlphaFoldDB" id="X1NDS1"/>
<comment type="cofactor">
    <cofactor evidence="1">
        <name>[4Fe-4S] cluster</name>
        <dbReference type="ChEBI" id="CHEBI:49883"/>
    </cofactor>
</comment>
<dbReference type="Pfam" id="PF01866">
    <property type="entry name" value="Diphthamide_syn"/>
    <property type="match status" value="1"/>
</dbReference>
<dbReference type="NCBIfam" id="TIGR03682">
    <property type="entry name" value="arCOG04112"/>
    <property type="match status" value="1"/>
</dbReference>
<keyword evidence="4" id="KW-0808">Transferase</keyword>
<evidence type="ECO:0000313" key="10">
    <source>
        <dbReference type="EMBL" id="GAI41768.1"/>
    </source>
</evidence>
<evidence type="ECO:0000256" key="9">
    <source>
        <dbReference type="ARBA" id="ARBA00048403"/>
    </source>
</evidence>
<reference evidence="10" key="1">
    <citation type="journal article" date="2014" name="Front. Microbiol.">
        <title>High frequency of phylogenetically diverse reductive dehalogenase-homologous genes in deep subseafloor sedimentary metagenomes.</title>
        <authorList>
            <person name="Kawai M."/>
            <person name="Futagami T."/>
            <person name="Toyoda A."/>
            <person name="Takaki Y."/>
            <person name="Nishi S."/>
            <person name="Hori S."/>
            <person name="Arai W."/>
            <person name="Tsubouchi T."/>
            <person name="Morono Y."/>
            <person name="Uchiyama I."/>
            <person name="Ito T."/>
            <person name="Fujiyama A."/>
            <person name="Inagaki F."/>
            <person name="Takami H."/>
        </authorList>
    </citation>
    <scope>NUCLEOTIDE SEQUENCE</scope>
    <source>
        <strain evidence="10">Expedition CK06-06</strain>
    </source>
</reference>
<comment type="pathway">
    <text evidence="2">Protein modification; peptidyl-diphthamide biosynthesis.</text>
</comment>
<name>X1NDS1_9ZZZZ</name>
<dbReference type="Gene3D" id="3.40.50.11840">
    <property type="entry name" value="Diphthamide synthesis DPH1/DPH2 domain 1"/>
    <property type="match status" value="1"/>
</dbReference>
<protein>
    <recommendedName>
        <fullName evidence="3">2-(3-amino-3-carboxypropyl)histidine synthase</fullName>
        <ecNumber evidence="3">2.5.1.108</ecNumber>
    </recommendedName>
</protein>
<proteinExistence type="predicted"/>
<dbReference type="PANTHER" id="PTHR10762">
    <property type="entry name" value="DIPHTHAMIDE BIOSYNTHESIS PROTEIN"/>
    <property type="match status" value="1"/>
</dbReference>
<evidence type="ECO:0000256" key="6">
    <source>
        <dbReference type="ARBA" id="ARBA00022723"/>
    </source>
</evidence>
<dbReference type="Gene3D" id="3.40.50.11850">
    <property type="entry name" value="Diphthamide synthesis DPH1/DPH2 domain 2"/>
    <property type="match status" value="1"/>
</dbReference>
<gene>
    <name evidence="10" type="ORF">S06H3_46547</name>
</gene>
<keyword evidence="7" id="KW-0408">Iron</keyword>
<organism evidence="10">
    <name type="scientific">marine sediment metagenome</name>
    <dbReference type="NCBI Taxonomy" id="412755"/>
    <lineage>
        <taxon>unclassified sequences</taxon>
        <taxon>metagenomes</taxon>
        <taxon>ecological metagenomes</taxon>
    </lineage>
</organism>
<comment type="catalytic activity">
    <reaction evidence="9">
        <text>L-histidyl-[translation elongation factor 2] + S-adenosyl-L-methionine = 2-[(3S)-amino-3-carboxypropyl]-L-histidyl-[translation elongation factor 2] + S-methyl-5'-thioadenosine + H(+)</text>
        <dbReference type="Rhea" id="RHEA:36783"/>
        <dbReference type="Rhea" id="RHEA-COMP:9748"/>
        <dbReference type="Rhea" id="RHEA-COMP:9749"/>
        <dbReference type="ChEBI" id="CHEBI:15378"/>
        <dbReference type="ChEBI" id="CHEBI:17509"/>
        <dbReference type="ChEBI" id="CHEBI:29979"/>
        <dbReference type="ChEBI" id="CHEBI:59789"/>
        <dbReference type="ChEBI" id="CHEBI:73995"/>
        <dbReference type="EC" id="2.5.1.108"/>
    </reaction>
</comment>
<dbReference type="InterPro" id="IPR016435">
    <property type="entry name" value="DPH1/DPH2"/>
</dbReference>
<dbReference type="PANTHER" id="PTHR10762:SF1">
    <property type="entry name" value="2-(3-AMINO-3-CARBOXYPROPYL)HISTIDINE SYNTHASE SUBUNIT 1"/>
    <property type="match status" value="1"/>
</dbReference>
<dbReference type="EMBL" id="BARV01029153">
    <property type="protein sequence ID" value="GAI41768.1"/>
    <property type="molecule type" value="Genomic_DNA"/>
</dbReference>
<dbReference type="EC" id="2.5.1.108" evidence="3"/>
<dbReference type="GO" id="GO:0090560">
    <property type="term" value="F:2-(3-amino-3-carboxypropyl)histidine synthase activity"/>
    <property type="evidence" value="ECO:0007669"/>
    <property type="project" value="UniProtKB-EC"/>
</dbReference>
<dbReference type="Gene3D" id="3.40.50.11860">
    <property type="entry name" value="Diphthamide synthesis DPH1/DPH2 domain 3"/>
    <property type="match status" value="1"/>
</dbReference>
<dbReference type="SFLD" id="SFLDS00032">
    <property type="entry name" value="Radical_SAM_3-amino-3-carboxyp"/>
    <property type="match status" value="1"/>
</dbReference>
<dbReference type="UniPathway" id="UPA00559"/>
<keyword evidence="6" id="KW-0479">Metal-binding</keyword>
<dbReference type="GO" id="GO:0046872">
    <property type="term" value="F:metal ion binding"/>
    <property type="evidence" value="ECO:0007669"/>
    <property type="project" value="UniProtKB-KW"/>
</dbReference>
<dbReference type="InterPro" id="IPR035435">
    <property type="entry name" value="DPH1/DPH2_euk_archaea"/>
</dbReference>
<dbReference type="GO" id="GO:0051536">
    <property type="term" value="F:iron-sulfur cluster binding"/>
    <property type="evidence" value="ECO:0007669"/>
    <property type="project" value="UniProtKB-KW"/>
</dbReference>
<evidence type="ECO:0000256" key="2">
    <source>
        <dbReference type="ARBA" id="ARBA00005156"/>
    </source>
</evidence>
<dbReference type="PIRSF" id="PIRSF004967">
    <property type="entry name" value="DPH1"/>
    <property type="match status" value="1"/>
</dbReference>
<sequence length="222" mass="23857">MGVETLVLADSCYGACDLADVKAKQLGCDVLVHYGHADMGVSACLPTLYIEARMSVDPRGVVERVLPELKFKRVGLLTTVQHIAHLKNVAKLLRSSGIKPFIGRPGPRAKYPGQLLGCDFGCARSVAARVDGFLYIGTGEFHPLGAALATGKQVLAVNPISEGFKMLSPDIDAFLRARKAMIARATAGERFGIIVSTKPGQVRFKLAEKIFKDLKRAGKVAH</sequence>
<keyword evidence="8" id="KW-0411">Iron-sulfur</keyword>
<evidence type="ECO:0000256" key="5">
    <source>
        <dbReference type="ARBA" id="ARBA00022691"/>
    </source>
</evidence>
<feature type="non-terminal residue" evidence="10">
    <location>
        <position position="222"/>
    </location>
</feature>
<evidence type="ECO:0000256" key="4">
    <source>
        <dbReference type="ARBA" id="ARBA00022679"/>
    </source>
</evidence>
<accession>X1NDS1</accession>
<dbReference type="GO" id="GO:0017183">
    <property type="term" value="P:protein histidyl modification to diphthamide"/>
    <property type="evidence" value="ECO:0007669"/>
    <property type="project" value="UniProtKB-UniPathway"/>
</dbReference>